<evidence type="ECO:0000259" key="6">
    <source>
        <dbReference type="Pfam" id="PF00149"/>
    </source>
</evidence>
<dbReference type="GO" id="GO:0016020">
    <property type="term" value="C:membrane"/>
    <property type="evidence" value="ECO:0007669"/>
    <property type="project" value="GOC"/>
</dbReference>
<protein>
    <recommendedName>
        <fullName evidence="6">Calcineurin-like phosphoesterase domain-containing protein</fullName>
    </recommendedName>
</protein>
<dbReference type="Pfam" id="PF00149">
    <property type="entry name" value="Metallophos"/>
    <property type="match status" value="1"/>
</dbReference>
<dbReference type="SUPFAM" id="SSF56300">
    <property type="entry name" value="Metallo-dependent phosphatases"/>
    <property type="match status" value="1"/>
</dbReference>
<evidence type="ECO:0000256" key="3">
    <source>
        <dbReference type="ARBA" id="ARBA00022723"/>
    </source>
</evidence>
<dbReference type="OrthoDB" id="5241972at2"/>
<evidence type="ECO:0000313" key="8">
    <source>
        <dbReference type="Proteomes" id="UP000321805"/>
    </source>
</evidence>
<evidence type="ECO:0000256" key="1">
    <source>
        <dbReference type="ARBA" id="ARBA00022475"/>
    </source>
</evidence>
<keyword evidence="5" id="KW-0464">Manganese</keyword>
<dbReference type="GO" id="GO:0009245">
    <property type="term" value="P:lipid A biosynthetic process"/>
    <property type="evidence" value="ECO:0007669"/>
    <property type="project" value="TreeGrafter"/>
</dbReference>
<dbReference type="GO" id="GO:0046872">
    <property type="term" value="F:metal ion binding"/>
    <property type="evidence" value="ECO:0007669"/>
    <property type="project" value="UniProtKB-KW"/>
</dbReference>
<evidence type="ECO:0000256" key="4">
    <source>
        <dbReference type="ARBA" id="ARBA00023136"/>
    </source>
</evidence>
<dbReference type="InterPro" id="IPR004843">
    <property type="entry name" value="Calcineurin-like_PHP"/>
</dbReference>
<dbReference type="GO" id="GO:0008758">
    <property type="term" value="F:UDP-2,3-diacylglucosamine hydrolase activity"/>
    <property type="evidence" value="ECO:0007669"/>
    <property type="project" value="TreeGrafter"/>
</dbReference>
<dbReference type="AlphaFoldDB" id="A0A5B8U8M3"/>
<keyword evidence="2" id="KW-0997">Cell inner membrane</keyword>
<dbReference type="RefSeq" id="WP_146921702.1">
    <property type="nucleotide sequence ID" value="NZ_CP042430.1"/>
</dbReference>
<dbReference type="InterPro" id="IPR043461">
    <property type="entry name" value="LpxH-like"/>
</dbReference>
<name>A0A5B8U8M3_9ACTN</name>
<feature type="domain" description="Calcineurin-like phosphoesterase" evidence="6">
    <location>
        <begin position="1"/>
        <end position="270"/>
    </location>
</feature>
<keyword evidence="8" id="KW-1185">Reference proteome</keyword>
<gene>
    <name evidence="7" type="ORF">FSW04_18335</name>
</gene>
<dbReference type="Proteomes" id="UP000321805">
    <property type="component" value="Chromosome"/>
</dbReference>
<evidence type="ECO:0000313" key="7">
    <source>
        <dbReference type="EMBL" id="QEC49340.1"/>
    </source>
</evidence>
<reference evidence="7 8" key="1">
    <citation type="journal article" date="2018" name="J. Microbiol.">
        <title>Baekduia soli gen. nov., sp. nov., a novel bacterium isolated from the soil of Baekdu Mountain and proposal of a novel family name, Baekduiaceae fam. nov.</title>
        <authorList>
            <person name="An D.S."/>
            <person name="Siddiqi M.Z."/>
            <person name="Kim K.H."/>
            <person name="Yu H.S."/>
            <person name="Im W.T."/>
        </authorList>
    </citation>
    <scope>NUCLEOTIDE SEQUENCE [LARGE SCALE GENOMIC DNA]</scope>
    <source>
        <strain evidence="7 8">BR7-21</strain>
    </source>
</reference>
<dbReference type="InterPro" id="IPR029052">
    <property type="entry name" value="Metallo-depent_PP-like"/>
</dbReference>
<keyword evidence="4" id="KW-0472">Membrane</keyword>
<dbReference type="PANTHER" id="PTHR34990">
    <property type="entry name" value="UDP-2,3-DIACYLGLUCOSAMINE HYDROLASE-RELATED"/>
    <property type="match status" value="1"/>
</dbReference>
<accession>A0A5B8U8M3</accession>
<evidence type="ECO:0000256" key="5">
    <source>
        <dbReference type="ARBA" id="ARBA00023211"/>
    </source>
</evidence>
<proteinExistence type="predicted"/>
<keyword evidence="3" id="KW-0479">Metal-binding</keyword>
<organism evidence="7 8">
    <name type="scientific">Baekduia soli</name>
    <dbReference type="NCBI Taxonomy" id="496014"/>
    <lineage>
        <taxon>Bacteria</taxon>
        <taxon>Bacillati</taxon>
        <taxon>Actinomycetota</taxon>
        <taxon>Thermoleophilia</taxon>
        <taxon>Solirubrobacterales</taxon>
        <taxon>Baekduiaceae</taxon>
        <taxon>Baekduia</taxon>
    </lineage>
</organism>
<dbReference type="EMBL" id="CP042430">
    <property type="protein sequence ID" value="QEC49340.1"/>
    <property type="molecule type" value="Genomic_DNA"/>
</dbReference>
<keyword evidence="1" id="KW-1003">Cell membrane</keyword>
<dbReference type="Gene3D" id="3.60.21.10">
    <property type="match status" value="1"/>
</dbReference>
<evidence type="ECO:0000256" key="2">
    <source>
        <dbReference type="ARBA" id="ARBA00022519"/>
    </source>
</evidence>
<sequence>MRTLVVSDLHLGSRLDRDVLRRPAAQAALLDALGGIDRLVLLGDVIELAEQRDEIAIAVTEPVLRAIGARMGPDREILLVPGNHDRALVRPWLLRERERVAVDQVVPPDATPLLARLVSWLAPAPVRVHYPGVWLGDGVFATHGHYLDRHLLPESAFGVTRGRLRRGSAETVAPYEYERIRRTPSASRIEALLARWLPRPLAIVVEDLAEVLRVSTMPHVARRRGGYHLAPLTSRLLGVQMQRASVPALARVVRRLGVDPEVVIFGHVHRRGPVKGDDAELWTGPGGRPRIVNTGAWTYEALLLHGAGPPHPYWPGGAVLVETGAEPRSIGLLDGLDAETLARP</sequence>
<dbReference type="KEGG" id="bsol:FSW04_18335"/>